<dbReference type="STRING" id="35608.A0A2U1QPF0"/>
<dbReference type="PROSITE" id="PS51038">
    <property type="entry name" value="BAH"/>
    <property type="match status" value="1"/>
</dbReference>
<keyword evidence="1" id="KW-0479">Metal-binding</keyword>
<dbReference type="Gene3D" id="3.30.40.10">
    <property type="entry name" value="Zinc/RING finger domain, C3HC4 (zinc finger)"/>
    <property type="match status" value="1"/>
</dbReference>
<accession>A0A2U1QPF0</accession>
<dbReference type="Pfam" id="PF00628">
    <property type="entry name" value="PHD"/>
    <property type="match status" value="1"/>
</dbReference>
<feature type="compositionally biased region" description="Basic and acidic residues" evidence="4">
    <location>
        <begin position="310"/>
        <end position="369"/>
    </location>
</feature>
<dbReference type="InterPro" id="IPR043151">
    <property type="entry name" value="BAH_sf"/>
</dbReference>
<evidence type="ECO:0000256" key="2">
    <source>
        <dbReference type="ARBA" id="ARBA00022771"/>
    </source>
</evidence>
<feature type="region of interest" description="Disordered" evidence="4">
    <location>
        <begin position="304"/>
        <end position="380"/>
    </location>
</feature>
<dbReference type="InterPro" id="IPR001965">
    <property type="entry name" value="Znf_PHD"/>
</dbReference>
<keyword evidence="3" id="KW-0862">Zinc</keyword>
<dbReference type="InterPro" id="IPR001025">
    <property type="entry name" value="BAH_dom"/>
</dbReference>
<organism evidence="6 7">
    <name type="scientific">Artemisia annua</name>
    <name type="common">Sweet wormwood</name>
    <dbReference type="NCBI Taxonomy" id="35608"/>
    <lineage>
        <taxon>Eukaryota</taxon>
        <taxon>Viridiplantae</taxon>
        <taxon>Streptophyta</taxon>
        <taxon>Embryophyta</taxon>
        <taxon>Tracheophyta</taxon>
        <taxon>Spermatophyta</taxon>
        <taxon>Magnoliopsida</taxon>
        <taxon>eudicotyledons</taxon>
        <taxon>Gunneridae</taxon>
        <taxon>Pentapetalae</taxon>
        <taxon>asterids</taxon>
        <taxon>campanulids</taxon>
        <taxon>Asterales</taxon>
        <taxon>Asteraceae</taxon>
        <taxon>Asteroideae</taxon>
        <taxon>Anthemideae</taxon>
        <taxon>Artemisiinae</taxon>
        <taxon>Artemisia</taxon>
    </lineage>
</organism>
<comment type="caution">
    <text evidence="6">The sequence shown here is derived from an EMBL/GenBank/DDBJ whole genome shotgun (WGS) entry which is preliminary data.</text>
</comment>
<dbReference type="AlphaFoldDB" id="A0A2U1QPF0"/>
<protein>
    <submittedName>
        <fullName evidence="6">Bromo adjacent homology (BAH) domain, Zinc finger, RING/FYVE/PHD-type</fullName>
    </submittedName>
</protein>
<evidence type="ECO:0000313" key="6">
    <source>
        <dbReference type="EMBL" id="PWA99852.1"/>
    </source>
</evidence>
<feature type="domain" description="BAH" evidence="5">
    <location>
        <begin position="114"/>
        <end position="227"/>
    </location>
</feature>
<evidence type="ECO:0000256" key="3">
    <source>
        <dbReference type="ARBA" id="ARBA00022833"/>
    </source>
</evidence>
<evidence type="ECO:0000259" key="5">
    <source>
        <dbReference type="PROSITE" id="PS51038"/>
    </source>
</evidence>
<dbReference type="PANTHER" id="PTHR46364">
    <property type="entry name" value="OS08G0421900 PROTEIN"/>
    <property type="match status" value="1"/>
</dbReference>
<sequence length="416" mass="48240">MLFIKAKKKKEQSVVVDTKQPPFQSRIKSSSGFYYDDRKREKKIQKSLNGIVYEDPEIQNKKRLLILKSREEKARFREKLKKQELLSSKQPSSYTPTFWLDPSAKFFLTADSNERVKRGDSVLVSKSPEEGVYPALVGDINYEDNDKIVVVERYYSPEQTLGGRRSFHGNKELIATDHLESISSRSIQRKCFVHSFFTYTRLKHVGPYDYFSRFHYMIGGGWLTPDPVDVFCKCLMPFNPDQFMLKCQDCKERYHPACINMTDDEAKQIDSFKCDECRSLDVNQASSSADPDILKTLKQQLEEEQASAAKEFEKAAEEQERAAKERQHAAEQARAAEERERAAKERQHAAEERQRAAQKRIKELEEQVKESANMMIPQNDEAKQIDSFRCDECRSLDVNQASADPDMVQPNKRAKW</sequence>
<dbReference type="InterPro" id="IPR013083">
    <property type="entry name" value="Znf_RING/FYVE/PHD"/>
</dbReference>
<dbReference type="OrthoDB" id="436852at2759"/>
<gene>
    <name evidence="6" type="ORF">CTI12_AA002630</name>
</gene>
<evidence type="ECO:0000256" key="4">
    <source>
        <dbReference type="SAM" id="MobiDB-lite"/>
    </source>
</evidence>
<reference evidence="6 7" key="1">
    <citation type="journal article" date="2018" name="Mol. Plant">
        <title>The genome of Artemisia annua provides insight into the evolution of Asteraceae family and artemisinin biosynthesis.</title>
        <authorList>
            <person name="Shen Q."/>
            <person name="Zhang L."/>
            <person name="Liao Z."/>
            <person name="Wang S."/>
            <person name="Yan T."/>
            <person name="Shi P."/>
            <person name="Liu M."/>
            <person name="Fu X."/>
            <person name="Pan Q."/>
            <person name="Wang Y."/>
            <person name="Lv Z."/>
            <person name="Lu X."/>
            <person name="Zhang F."/>
            <person name="Jiang W."/>
            <person name="Ma Y."/>
            <person name="Chen M."/>
            <person name="Hao X."/>
            <person name="Li L."/>
            <person name="Tang Y."/>
            <person name="Lv G."/>
            <person name="Zhou Y."/>
            <person name="Sun X."/>
            <person name="Brodelius P.E."/>
            <person name="Rose J.K.C."/>
            <person name="Tang K."/>
        </authorList>
    </citation>
    <scope>NUCLEOTIDE SEQUENCE [LARGE SCALE GENOMIC DNA]</scope>
    <source>
        <strain evidence="7">cv. Huhao1</strain>
        <tissue evidence="6">Leaf</tissue>
    </source>
</reference>
<dbReference type="SUPFAM" id="SSF57903">
    <property type="entry name" value="FYVE/PHD zinc finger"/>
    <property type="match status" value="1"/>
</dbReference>
<dbReference type="EMBL" id="PKPP01000004">
    <property type="protein sequence ID" value="PWA99852.1"/>
    <property type="molecule type" value="Genomic_DNA"/>
</dbReference>
<dbReference type="InterPro" id="IPR011011">
    <property type="entry name" value="Znf_FYVE_PHD"/>
</dbReference>
<dbReference type="InterPro" id="IPR019787">
    <property type="entry name" value="Znf_PHD-finger"/>
</dbReference>
<dbReference type="SMART" id="SM00249">
    <property type="entry name" value="PHD"/>
    <property type="match status" value="1"/>
</dbReference>
<dbReference type="Proteomes" id="UP000245207">
    <property type="component" value="Unassembled WGS sequence"/>
</dbReference>
<dbReference type="SMART" id="SM00439">
    <property type="entry name" value="BAH"/>
    <property type="match status" value="1"/>
</dbReference>
<dbReference type="GO" id="GO:0003682">
    <property type="term" value="F:chromatin binding"/>
    <property type="evidence" value="ECO:0007669"/>
    <property type="project" value="InterPro"/>
</dbReference>
<dbReference type="GO" id="GO:0008270">
    <property type="term" value="F:zinc ion binding"/>
    <property type="evidence" value="ECO:0007669"/>
    <property type="project" value="UniProtKB-KW"/>
</dbReference>
<evidence type="ECO:0000313" key="7">
    <source>
        <dbReference type="Proteomes" id="UP000245207"/>
    </source>
</evidence>
<name>A0A2U1QPF0_ARTAN</name>
<dbReference type="Gene3D" id="2.30.30.490">
    <property type="match status" value="1"/>
</dbReference>
<keyword evidence="2" id="KW-0863">Zinc-finger</keyword>
<proteinExistence type="predicted"/>
<evidence type="ECO:0000256" key="1">
    <source>
        <dbReference type="ARBA" id="ARBA00022723"/>
    </source>
</evidence>
<keyword evidence="7" id="KW-1185">Reference proteome</keyword>